<dbReference type="AlphaFoldDB" id="A0A8H2K1A9"/>
<protein>
    <recommendedName>
        <fullName evidence="3">Negative regulator GrlR</fullName>
    </recommendedName>
</protein>
<dbReference type="RefSeq" id="WP_111281356.1">
    <property type="nucleotide sequence ID" value="NZ_CP030031.1"/>
</dbReference>
<proteinExistence type="predicted"/>
<evidence type="ECO:0000313" key="2">
    <source>
        <dbReference type="Proteomes" id="UP000314285"/>
    </source>
</evidence>
<gene>
    <name evidence="1" type="ORF">FHY67_06175</name>
</gene>
<dbReference type="Gene3D" id="2.40.128.380">
    <property type="entry name" value="T3SS negative regulator GrlR"/>
    <property type="match status" value="1"/>
</dbReference>
<dbReference type="KEGG" id="arj:DOM24_07310"/>
<evidence type="ECO:0008006" key="3">
    <source>
        <dbReference type="Google" id="ProtNLM"/>
    </source>
</evidence>
<evidence type="ECO:0000313" key="1">
    <source>
        <dbReference type="EMBL" id="TNX92341.1"/>
    </source>
</evidence>
<name>A0A8H2K1A9_ACIRA</name>
<reference evidence="1 2" key="1">
    <citation type="submission" date="2019-06" db="EMBL/GenBank/DDBJ databases">
        <title>Genome of Acinetobacter radioresistens APH1, a phenol degrading strain.</title>
        <authorList>
            <person name="Liu Y."/>
        </authorList>
    </citation>
    <scope>NUCLEOTIDE SEQUENCE [LARGE SCALE GENOMIC DNA]</scope>
    <source>
        <strain evidence="1 2">APH1</strain>
    </source>
</reference>
<dbReference type="InterPro" id="IPR043019">
    <property type="entry name" value="GrlR_sf"/>
</dbReference>
<dbReference type="EMBL" id="VFBM01000004">
    <property type="protein sequence ID" value="TNX92341.1"/>
    <property type="molecule type" value="Genomic_DNA"/>
</dbReference>
<accession>A0A8H2K1A9</accession>
<dbReference type="Proteomes" id="UP000314285">
    <property type="component" value="Unassembled WGS sequence"/>
</dbReference>
<comment type="caution">
    <text evidence="1">The sequence shown here is derived from an EMBL/GenBank/DDBJ whole genome shotgun (WGS) entry which is preliminary data.</text>
</comment>
<sequence>MKDGIFYVVFRNSGHGFGEGTVVINNNKINGGDPNHTYSGHIEDNLVKLTVHKHRKSALSIFDQESNYRINLTFQESGFGFSLKGHVEDNQNITIEADAKFIGELAI</sequence>
<organism evidence="1 2">
    <name type="scientific">Acinetobacter radioresistens</name>
    <dbReference type="NCBI Taxonomy" id="40216"/>
    <lineage>
        <taxon>Bacteria</taxon>
        <taxon>Pseudomonadati</taxon>
        <taxon>Pseudomonadota</taxon>
        <taxon>Gammaproteobacteria</taxon>
        <taxon>Moraxellales</taxon>
        <taxon>Moraxellaceae</taxon>
        <taxon>Acinetobacter</taxon>
    </lineage>
</organism>
<dbReference type="GeneID" id="56305888"/>